<proteinExistence type="predicted"/>
<protein>
    <submittedName>
        <fullName evidence="2">Uncharacterized protein</fullName>
    </submittedName>
</protein>
<accession>A0A5B0P363</accession>
<evidence type="ECO:0000313" key="2">
    <source>
        <dbReference type="EMBL" id="KAA1095985.1"/>
    </source>
</evidence>
<feature type="compositionally biased region" description="Polar residues" evidence="1">
    <location>
        <begin position="12"/>
        <end position="41"/>
    </location>
</feature>
<evidence type="ECO:0000256" key="1">
    <source>
        <dbReference type="SAM" id="MobiDB-lite"/>
    </source>
</evidence>
<comment type="caution">
    <text evidence="2">The sequence shown here is derived from an EMBL/GenBank/DDBJ whole genome shotgun (WGS) entry which is preliminary data.</text>
</comment>
<evidence type="ECO:0000313" key="3">
    <source>
        <dbReference type="Proteomes" id="UP000324748"/>
    </source>
</evidence>
<dbReference type="EMBL" id="VSWC01000067">
    <property type="protein sequence ID" value="KAA1095985.1"/>
    <property type="molecule type" value="Genomic_DNA"/>
</dbReference>
<gene>
    <name evidence="2" type="ORF">PGT21_001230</name>
</gene>
<organism evidence="2 3">
    <name type="scientific">Puccinia graminis f. sp. tritici</name>
    <dbReference type="NCBI Taxonomy" id="56615"/>
    <lineage>
        <taxon>Eukaryota</taxon>
        <taxon>Fungi</taxon>
        <taxon>Dikarya</taxon>
        <taxon>Basidiomycota</taxon>
        <taxon>Pucciniomycotina</taxon>
        <taxon>Pucciniomycetes</taxon>
        <taxon>Pucciniales</taxon>
        <taxon>Pucciniaceae</taxon>
        <taxon>Puccinia</taxon>
    </lineage>
</organism>
<sequence>MENAPPDPFGARSSQQQTHLDSSETAMPKPNTLTQLTQVSEPNKKTHEIRFDPQKPIAKEPKIRPNNMYREYAIVDTRNETDHQKKFSNIKQDQPSNRKHTQLNNNQ</sequence>
<reference evidence="2 3" key="1">
    <citation type="submission" date="2019-05" db="EMBL/GenBank/DDBJ databases">
        <title>Emergence of the Ug99 lineage of the wheat stem rust pathogen through somatic hybridization.</title>
        <authorList>
            <person name="Li F."/>
            <person name="Upadhyaya N.M."/>
            <person name="Sperschneider J."/>
            <person name="Matny O."/>
            <person name="Nguyen-Phuc H."/>
            <person name="Mago R."/>
            <person name="Raley C."/>
            <person name="Miller M.E."/>
            <person name="Silverstein K.A.T."/>
            <person name="Henningsen E."/>
            <person name="Hirsch C.D."/>
            <person name="Visser B."/>
            <person name="Pretorius Z.A."/>
            <person name="Steffenson B.J."/>
            <person name="Schwessinger B."/>
            <person name="Dodds P.N."/>
            <person name="Figueroa M."/>
        </authorList>
    </citation>
    <scope>NUCLEOTIDE SEQUENCE [LARGE SCALE GENOMIC DNA]</scope>
    <source>
        <strain evidence="2">21-0</strain>
    </source>
</reference>
<keyword evidence="3" id="KW-1185">Reference proteome</keyword>
<dbReference type="Proteomes" id="UP000324748">
    <property type="component" value="Unassembled WGS sequence"/>
</dbReference>
<dbReference type="AlphaFoldDB" id="A0A5B0P363"/>
<feature type="region of interest" description="Disordered" evidence="1">
    <location>
        <begin position="78"/>
        <end position="107"/>
    </location>
</feature>
<feature type="compositionally biased region" description="Basic and acidic residues" evidence="1">
    <location>
        <begin position="42"/>
        <end position="63"/>
    </location>
</feature>
<name>A0A5B0P363_PUCGR</name>
<feature type="region of interest" description="Disordered" evidence="1">
    <location>
        <begin position="1"/>
        <end position="65"/>
    </location>
</feature>